<gene>
    <name evidence="2" type="ORF">GTW51_00285</name>
</gene>
<name>A0A6L9MBF6_9HYPH</name>
<feature type="region of interest" description="Disordered" evidence="1">
    <location>
        <begin position="128"/>
        <end position="191"/>
    </location>
</feature>
<evidence type="ECO:0000256" key="1">
    <source>
        <dbReference type="SAM" id="MobiDB-lite"/>
    </source>
</evidence>
<dbReference type="RefSeq" id="WP_163041891.1">
    <property type="nucleotide sequence ID" value="NZ_JAAAMJ010000001.1"/>
</dbReference>
<accession>A0A6L9MBF6</accession>
<feature type="compositionally biased region" description="Acidic residues" evidence="1">
    <location>
        <begin position="133"/>
        <end position="152"/>
    </location>
</feature>
<dbReference type="InterPro" id="IPR019632">
    <property type="entry name" value="DUF2497"/>
</dbReference>
<dbReference type="EMBL" id="JAAAMJ010000001">
    <property type="protein sequence ID" value="NDV85133.1"/>
    <property type="molecule type" value="Genomic_DNA"/>
</dbReference>
<dbReference type="Pfam" id="PF10691">
    <property type="entry name" value="DUF2497"/>
    <property type="match status" value="1"/>
</dbReference>
<feature type="region of interest" description="Disordered" evidence="1">
    <location>
        <begin position="55"/>
        <end position="106"/>
    </location>
</feature>
<evidence type="ECO:0000313" key="3">
    <source>
        <dbReference type="Proteomes" id="UP000476332"/>
    </source>
</evidence>
<dbReference type="Proteomes" id="UP000476332">
    <property type="component" value="Unassembled WGS sequence"/>
</dbReference>
<proteinExistence type="predicted"/>
<evidence type="ECO:0000313" key="2">
    <source>
        <dbReference type="EMBL" id="NDV85133.1"/>
    </source>
</evidence>
<protein>
    <submittedName>
        <fullName evidence="2">DUF2497 domain-containing protein</fullName>
    </submittedName>
</protein>
<sequence>MSNALPAPDPSMDEILASIKRIIESGDEKVARRSPTDAGSRAVVSSFPASYAAALRPMADEHRDETLDDQGAGHSHARSELRDRDEDFAQRLPDTSEAFLTPDEESAISRAAFGSNRFDDDAFESELVQLIGDGDEGADEGFADADQADDWDGLARFEAANSDEAGRRRSPQEDQDEPPFGPAGALADPAETHRIISQEAGARVAASFEDLARAMREDQMRSVEDAVQDMLRPMLQEWLDDNLPRLVERLVREEIERVATGGRR</sequence>
<feature type="compositionally biased region" description="Basic and acidic residues" evidence="1">
    <location>
        <begin position="77"/>
        <end position="89"/>
    </location>
</feature>
<organism evidence="2 3">
    <name type="scientific">Aurantimonas aggregata</name>
    <dbReference type="NCBI Taxonomy" id="2047720"/>
    <lineage>
        <taxon>Bacteria</taxon>
        <taxon>Pseudomonadati</taxon>
        <taxon>Pseudomonadota</taxon>
        <taxon>Alphaproteobacteria</taxon>
        <taxon>Hyphomicrobiales</taxon>
        <taxon>Aurantimonadaceae</taxon>
        <taxon>Aurantimonas</taxon>
    </lineage>
</organism>
<keyword evidence="3" id="KW-1185">Reference proteome</keyword>
<comment type="caution">
    <text evidence="2">The sequence shown here is derived from an EMBL/GenBank/DDBJ whole genome shotgun (WGS) entry which is preliminary data.</text>
</comment>
<reference evidence="2 3" key="1">
    <citation type="submission" date="2020-01" db="EMBL/GenBank/DDBJ databases">
        <title>Genomes of bacteria type strains.</title>
        <authorList>
            <person name="Chen J."/>
            <person name="Zhu S."/>
            <person name="Chen J."/>
        </authorList>
    </citation>
    <scope>NUCLEOTIDE SEQUENCE [LARGE SCALE GENOMIC DNA]</scope>
    <source>
        <strain evidence="2 3">KCTC 52919</strain>
    </source>
</reference>
<dbReference type="AlphaFoldDB" id="A0A6L9MBF6"/>